<keyword evidence="2" id="KW-0472">Membrane</keyword>
<organism evidence="2 3">
    <name type="scientific">Thalictrum thalictroides</name>
    <name type="common">Rue-anemone</name>
    <name type="synonym">Anemone thalictroides</name>
    <dbReference type="NCBI Taxonomy" id="46969"/>
    <lineage>
        <taxon>Eukaryota</taxon>
        <taxon>Viridiplantae</taxon>
        <taxon>Streptophyta</taxon>
        <taxon>Embryophyta</taxon>
        <taxon>Tracheophyta</taxon>
        <taxon>Spermatophyta</taxon>
        <taxon>Magnoliopsida</taxon>
        <taxon>Ranunculales</taxon>
        <taxon>Ranunculaceae</taxon>
        <taxon>Thalictroideae</taxon>
        <taxon>Thalictrum</taxon>
    </lineage>
</organism>
<dbReference type="PANTHER" id="PTHR31170:SF18">
    <property type="entry name" value="(WILD MALAYSIAN BANANA) HYPOTHETICAL PROTEIN"/>
    <property type="match status" value="1"/>
</dbReference>
<name>A0A7J6WKW7_THATH</name>
<gene>
    <name evidence="2" type="ORF">FRX31_012384</name>
    <name evidence="1" type="ORF">FRX31_018424</name>
</gene>
<dbReference type="Pfam" id="PF03140">
    <property type="entry name" value="DUF247"/>
    <property type="match status" value="1"/>
</dbReference>
<keyword evidence="3" id="KW-1185">Reference proteome</keyword>
<dbReference type="EMBL" id="JABWDY010013837">
    <property type="protein sequence ID" value="KAF5198029.1"/>
    <property type="molecule type" value="Genomic_DNA"/>
</dbReference>
<proteinExistence type="predicted"/>
<dbReference type="EMBL" id="JABWDY010022041">
    <property type="protein sequence ID" value="KAF5191989.1"/>
    <property type="molecule type" value="Genomic_DNA"/>
</dbReference>
<sequence>MDSWREFEQHLVEIDSDHKLVMKQSIYKVPASVKDLNPKAYIPQLVTFGPYHCNYERVTEMDVHKRRALNHFIKNSRKPFLVYENAMKKIQHELMASYESLDVNLHSSADKFLQHMLLDGCFMLEILRANIEIKYPGDKYGDYSETDPIFSYQGTMNVMPYIRTEMLMLENQLPMILLLKLLKVEAAVDIIK</sequence>
<dbReference type="PANTHER" id="PTHR31170">
    <property type="entry name" value="BNAC04G53230D PROTEIN"/>
    <property type="match status" value="1"/>
</dbReference>
<comment type="caution">
    <text evidence="2">The sequence shown here is derived from an EMBL/GenBank/DDBJ whole genome shotgun (WGS) entry which is preliminary data.</text>
</comment>
<reference evidence="2 3" key="1">
    <citation type="submission" date="2020-06" db="EMBL/GenBank/DDBJ databases">
        <title>Transcriptomic and genomic resources for Thalictrum thalictroides and T. hernandezii: Facilitating candidate gene discovery in an emerging model plant lineage.</title>
        <authorList>
            <person name="Arias T."/>
            <person name="Riano-Pachon D.M."/>
            <person name="Di Stilio V.S."/>
        </authorList>
    </citation>
    <scope>NUCLEOTIDE SEQUENCE [LARGE SCALE GENOMIC DNA]</scope>
    <source>
        <strain evidence="3">cv. WT478/WT964</strain>
        <strain evidence="2">WT478/WT964</strain>
        <tissue evidence="2">Leaves</tissue>
    </source>
</reference>
<dbReference type="InterPro" id="IPR004158">
    <property type="entry name" value="DUF247_pln"/>
</dbReference>
<dbReference type="OrthoDB" id="1695976at2759"/>
<evidence type="ECO:0000313" key="1">
    <source>
        <dbReference type="EMBL" id="KAF5191989.1"/>
    </source>
</evidence>
<dbReference type="Proteomes" id="UP000554482">
    <property type="component" value="Unassembled WGS sequence"/>
</dbReference>
<dbReference type="AlphaFoldDB" id="A0A7J6WKW7"/>
<evidence type="ECO:0000313" key="2">
    <source>
        <dbReference type="EMBL" id="KAF5198029.1"/>
    </source>
</evidence>
<accession>A0A7J6WKW7</accession>
<keyword evidence="2" id="KW-0812">Transmembrane</keyword>
<protein>
    <submittedName>
        <fullName evidence="2">Putative transmembrane protein</fullName>
    </submittedName>
</protein>
<feature type="non-terminal residue" evidence="2">
    <location>
        <position position="192"/>
    </location>
</feature>
<evidence type="ECO:0000313" key="3">
    <source>
        <dbReference type="Proteomes" id="UP000554482"/>
    </source>
</evidence>